<proteinExistence type="predicted"/>
<dbReference type="InterPro" id="IPR043519">
    <property type="entry name" value="NT_sf"/>
</dbReference>
<dbReference type="SUPFAM" id="SSF53383">
    <property type="entry name" value="PLP-dependent transferases"/>
    <property type="match status" value="1"/>
</dbReference>
<dbReference type="AlphaFoldDB" id="A0A9P5AHZ1"/>
<protein>
    <submittedName>
        <fullName evidence="1">Glutamic acid decarboxylase</fullName>
    </submittedName>
</protein>
<dbReference type="InterPro" id="IPR015424">
    <property type="entry name" value="PyrdxlP-dep_Trfase"/>
</dbReference>
<dbReference type="Gene3D" id="3.90.1150.10">
    <property type="entry name" value="Aspartate Aminotransferase, domain 1"/>
    <property type="match status" value="1"/>
</dbReference>
<evidence type="ECO:0000313" key="1">
    <source>
        <dbReference type="EMBL" id="KAF4338824.1"/>
    </source>
</evidence>
<name>A0A9P5AHZ1_9HYPO</name>
<comment type="caution">
    <text evidence="1">The sequence shown here is derived from an EMBL/GenBank/DDBJ whole genome shotgun (WGS) entry which is preliminary data.</text>
</comment>
<sequence>MGKEQLGQMIDQRLGLTDRIRSEVDRRPNLVLLGGTGINSCMMIYVPTRVQKHFVEHKIRLSDADLEKINKLTVQLQDDIRQDGSYYIHGLSLESCPHENLIEPDKKLFVLRTLNGNPRSSKSHIMNLLDKVEEVGEALFRDGEYFCMGDGDEEGSFTSHIARVRKKLSRKLFELFGEKDFVAMVYGSFARCNNAIISNIDLMVFGNAAEPSQSQYILSIFRSIVHEEGLSINVEVSTHRKLLVTFKFANEAAESESPLDGVEHVSSIHKTGEYLESDEILKRPVFNVLATPNRVIAASPVGYDILRGLETKASRKLVGAIRQLGELENITVDKFGKLAISNGDRSGKKYLGHKSRQDVRETLRTIVYEVQYTPLE</sequence>
<dbReference type="SUPFAM" id="SSF81301">
    <property type="entry name" value="Nucleotidyltransferase"/>
    <property type="match status" value="1"/>
</dbReference>
<accession>A0A9P5AHZ1</accession>
<keyword evidence="2" id="KW-1185">Reference proteome</keyword>
<dbReference type="InterPro" id="IPR015422">
    <property type="entry name" value="PyrdxlP-dep_Trfase_small"/>
</dbReference>
<gene>
    <name evidence="1" type="ORF">FBEOM_7294</name>
</gene>
<dbReference type="EMBL" id="PVQB02000324">
    <property type="protein sequence ID" value="KAF4338824.1"/>
    <property type="molecule type" value="Genomic_DNA"/>
</dbReference>
<reference evidence="1" key="1">
    <citation type="journal article" date="2017" name="Mycologia">
        <title>Fusarium algeriense, sp. nov., a novel toxigenic crown rot pathogen of durum wheat from Algeria is nested in the Fusarium burgessii species complex.</title>
        <authorList>
            <person name="Laraba I."/>
            <person name="Keddad A."/>
            <person name="Boureghda H."/>
            <person name="Abdallah N."/>
            <person name="Vaughan M.M."/>
            <person name="Proctor R.H."/>
            <person name="Busman M."/>
            <person name="O'Donnell K."/>
        </authorList>
    </citation>
    <scope>NUCLEOTIDE SEQUENCE</scope>
    <source>
        <strain evidence="1">NRRL 25174</strain>
    </source>
</reference>
<dbReference type="OrthoDB" id="392571at2759"/>
<reference evidence="1" key="2">
    <citation type="submission" date="2020-02" db="EMBL/GenBank/DDBJ databases">
        <title>Identification and distribution of gene clusters putatively required for synthesis of sphingolipid metabolism inhibitors in phylogenetically diverse species of the filamentous fungus Fusarium.</title>
        <authorList>
            <person name="Kim H.-S."/>
            <person name="Busman M."/>
            <person name="Brown D.W."/>
            <person name="Divon H."/>
            <person name="Uhlig S."/>
            <person name="Proctor R.H."/>
        </authorList>
    </citation>
    <scope>NUCLEOTIDE SEQUENCE</scope>
    <source>
        <strain evidence="1">NRRL 25174</strain>
    </source>
</reference>
<organism evidence="1 2">
    <name type="scientific">Fusarium beomiforme</name>
    <dbReference type="NCBI Taxonomy" id="44412"/>
    <lineage>
        <taxon>Eukaryota</taxon>
        <taxon>Fungi</taxon>
        <taxon>Dikarya</taxon>
        <taxon>Ascomycota</taxon>
        <taxon>Pezizomycotina</taxon>
        <taxon>Sordariomycetes</taxon>
        <taxon>Hypocreomycetidae</taxon>
        <taxon>Hypocreales</taxon>
        <taxon>Nectriaceae</taxon>
        <taxon>Fusarium</taxon>
        <taxon>Fusarium burgessii species complex</taxon>
    </lineage>
</organism>
<dbReference type="Proteomes" id="UP000730481">
    <property type="component" value="Unassembled WGS sequence"/>
</dbReference>
<evidence type="ECO:0000313" key="2">
    <source>
        <dbReference type="Proteomes" id="UP000730481"/>
    </source>
</evidence>